<organism evidence="5 6">
    <name type="scientific">Collybiopsis luxurians FD-317 M1</name>
    <dbReference type="NCBI Taxonomy" id="944289"/>
    <lineage>
        <taxon>Eukaryota</taxon>
        <taxon>Fungi</taxon>
        <taxon>Dikarya</taxon>
        <taxon>Basidiomycota</taxon>
        <taxon>Agaricomycotina</taxon>
        <taxon>Agaricomycetes</taxon>
        <taxon>Agaricomycetidae</taxon>
        <taxon>Agaricales</taxon>
        <taxon>Marasmiineae</taxon>
        <taxon>Omphalotaceae</taxon>
        <taxon>Collybiopsis</taxon>
        <taxon>Collybiopsis luxurians</taxon>
    </lineage>
</organism>
<evidence type="ECO:0000313" key="5">
    <source>
        <dbReference type="EMBL" id="KIK60190.1"/>
    </source>
</evidence>
<dbReference type="EMBL" id="KN834776">
    <property type="protein sequence ID" value="KIK60190.1"/>
    <property type="molecule type" value="Genomic_DNA"/>
</dbReference>
<evidence type="ECO:0000256" key="1">
    <source>
        <dbReference type="ARBA" id="ARBA00022723"/>
    </source>
</evidence>
<sequence>MAEPVKATHGKSRTSNACDMCRRRKVRCDSATMPGNFCSECIKWKTECTHKIVKRRRGPKTRSSRRPSMPRAKLKDLVSSIVDSADSYILPNDLDFVRTLVIDLALHIRVLEAELKESREFVEATPSSMSSTPSNIGKSDADATDDDSEYVSDELAERFELLAIGKKRHHGSSSTFQLVRNALDIKGQLVGKQLTLTIDTLKRPEFWSTPKWQVYPEPDYPPYVFPEDDLLHHLIDLYFTKVNPYYPMLHRPTLEKSLWEGLHLTDRGFGAIILMVCTLGSQYSDDPRTLIEGTNSEHSKGWGYFRQIRLIHSFIQNKIETVLSLYEFQLYPLAAFYLHTTNVANATFFLIGLGIRSAHQKGVHERHFVVPNDPIETELWKRAFWCLMVFDIYGSATLGRPRATTVEDFDVEFPQECDDDEYLEITTSTPPSSDPGPGTSSSQPHSKLSTLSFWTHYLKLYEIIGAALRTLYSVRTSDLSNGMGMGISASEWNRKAVVELDVALNEWVNSIPAYLKWNPENQQHEIFFHQSVMLYATYYWAQFQVHKLFIYRSAQSHSESDNYDEHDTTTPTPASTIFSFAVCASAARSCIGVLEIQHGRRPFLPLPLLIVSCAKIAHDL</sequence>
<dbReference type="SMART" id="SM00066">
    <property type="entry name" value="GAL4"/>
    <property type="match status" value="1"/>
</dbReference>
<dbReference type="InterPro" id="IPR036864">
    <property type="entry name" value="Zn2-C6_fun-type_DNA-bd_sf"/>
</dbReference>
<dbReference type="AlphaFoldDB" id="A0A0D0B9A1"/>
<keyword evidence="2" id="KW-0539">Nucleus</keyword>
<feature type="compositionally biased region" description="Polar residues" evidence="3">
    <location>
        <begin position="125"/>
        <end position="137"/>
    </location>
</feature>
<dbReference type="Pfam" id="PF00172">
    <property type="entry name" value="Zn_clus"/>
    <property type="match status" value="1"/>
</dbReference>
<proteinExistence type="predicted"/>
<dbReference type="GO" id="GO:0003677">
    <property type="term" value="F:DNA binding"/>
    <property type="evidence" value="ECO:0007669"/>
    <property type="project" value="InterPro"/>
</dbReference>
<dbReference type="CDD" id="cd00067">
    <property type="entry name" value="GAL4"/>
    <property type="match status" value="1"/>
</dbReference>
<dbReference type="SUPFAM" id="SSF57701">
    <property type="entry name" value="Zn2/Cys6 DNA-binding domain"/>
    <property type="match status" value="1"/>
</dbReference>
<gene>
    <name evidence="5" type="ORF">GYMLUDRAFT_614488</name>
</gene>
<dbReference type="Pfam" id="PF04082">
    <property type="entry name" value="Fungal_trans"/>
    <property type="match status" value="1"/>
</dbReference>
<dbReference type="GO" id="GO:0008270">
    <property type="term" value="F:zinc ion binding"/>
    <property type="evidence" value="ECO:0007669"/>
    <property type="project" value="InterPro"/>
</dbReference>
<keyword evidence="1" id="KW-0479">Metal-binding</keyword>
<dbReference type="PROSITE" id="PS00463">
    <property type="entry name" value="ZN2_CY6_FUNGAL_1"/>
    <property type="match status" value="1"/>
</dbReference>
<dbReference type="Gene3D" id="4.10.240.10">
    <property type="entry name" value="Zn(2)-C6 fungal-type DNA-binding domain"/>
    <property type="match status" value="1"/>
</dbReference>
<name>A0A0D0B9A1_9AGAR</name>
<dbReference type="HOGENOM" id="CLU_006019_1_0_1"/>
<dbReference type="PANTHER" id="PTHR46910">
    <property type="entry name" value="TRANSCRIPTION FACTOR PDR1"/>
    <property type="match status" value="1"/>
</dbReference>
<feature type="region of interest" description="Disordered" evidence="3">
    <location>
        <begin position="424"/>
        <end position="446"/>
    </location>
</feature>
<dbReference type="InterPro" id="IPR001138">
    <property type="entry name" value="Zn2Cys6_DnaBD"/>
</dbReference>
<feature type="region of interest" description="Disordered" evidence="3">
    <location>
        <begin position="122"/>
        <end position="146"/>
    </location>
</feature>
<keyword evidence="6" id="KW-1185">Reference proteome</keyword>
<dbReference type="InterPro" id="IPR007219">
    <property type="entry name" value="XnlR_reg_dom"/>
</dbReference>
<dbReference type="PANTHER" id="PTHR46910:SF38">
    <property type="entry name" value="ZN(2)-C6 FUNGAL-TYPE DOMAIN-CONTAINING PROTEIN"/>
    <property type="match status" value="1"/>
</dbReference>
<reference evidence="5 6" key="1">
    <citation type="submission" date="2014-04" db="EMBL/GenBank/DDBJ databases">
        <title>Evolutionary Origins and Diversification of the Mycorrhizal Mutualists.</title>
        <authorList>
            <consortium name="DOE Joint Genome Institute"/>
            <consortium name="Mycorrhizal Genomics Consortium"/>
            <person name="Kohler A."/>
            <person name="Kuo A."/>
            <person name="Nagy L.G."/>
            <person name="Floudas D."/>
            <person name="Copeland A."/>
            <person name="Barry K.W."/>
            <person name="Cichocki N."/>
            <person name="Veneault-Fourrey C."/>
            <person name="LaButti K."/>
            <person name="Lindquist E.A."/>
            <person name="Lipzen A."/>
            <person name="Lundell T."/>
            <person name="Morin E."/>
            <person name="Murat C."/>
            <person name="Riley R."/>
            <person name="Ohm R."/>
            <person name="Sun H."/>
            <person name="Tunlid A."/>
            <person name="Henrissat B."/>
            <person name="Grigoriev I.V."/>
            <person name="Hibbett D.S."/>
            <person name="Martin F."/>
        </authorList>
    </citation>
    <scope>NUCLEOTIDE SEQUENCE [LARGE SCALE GENOMIC DNA]</scope>
    <source>
        <strain evidence="5 6">FD-317 M1</strain>
    </source>
</reference>
<dbReference type="CDD" id="cd12148">
    <property type="entry name" value="fungal_TF_MHR"/>
    <property type="match status" value="1"/>
</dbReference>
<evidence type="ECO:0000256" key="2">
    <source>
        <dbReference type="ARBA" id="ARBA00023242"/>
    </source>
</evidence>
<evidence type="ECO:0000259" key="4">
    <source>
        <dbReference type="PROSITE" id="PS50048"/>
    </source>
</evidence>
<dbReference type="Proteomes" id="UP000053593">
    <property type="component" value="Unassembled WGS sequence"/>
</dbReference>
<evidence type="ECO:0000256" key="3">
    <source>
        <dbReference type="SAM" id="MobiDB-lite"/>
    </source>
</evidence>
<dbReference type="OrthoDB" id="4456959at2759"/>
<feature type="region of interest" description="Disordered" evidence="3">
    <location>
        <begin position="53"/>
        <end position="72"/>
    </location>
</feature>
<dbReference type="GO" id="GO:0000981">
    <property type="term" value="F:DNA-binding transcription factor activity, RNA polymerase II-specific"/>
    <property type="evidence" value="ECO:0007669"/>
    <property type="project" value="InterPro"/>
</dbReference>
<dbReference type="PROSITE" id="PS50048">
    <property type="entry name" value="ZN2_CY6_FUNGAL_2"/>
    <property type="match status" value="1"/>
</dbReference>
<dbReference type="GO" id="GO:0006351">
    <property type="term" value="P:DNA-templated transcription"/>
    <property type="evidence" value="ECO:0007669"/>
    <property type="project" value="InterPro"/>
</dbReference>
<feature type="domain" description="Zn(2)-C6 fungal-type" evidence="4">
    <location>
        <begin position="17"/>
        <end position="50"/>
    </location>
</feature>
<protein>
    <submittedName>
        <fullName evidence="5">Unplaced genomic scaffold GYMLUscaffold_28, whole genome shotgun sequence</fullName>
    </submittedName>
</protein>
<evidence type="ECO:0000313" key="6">
    <source>
        <dbReference type="Proteomes" id="UP000053593"/>
    </source>
</evidence>
<dbReference type="InterPro" id="IPR050987">
    <property type="entry name" value="AtrR-like"/>
</dbReference>
<feature type="compositionally biased region" description="Basic residues" evidence="3">
    <location>
        <begin position="53"/>
        <end position="65"/>
    </location>
</feature>
<feature type="compositionally biased region" description="Low complexity" evidence="3">
    <location>
        <begin position="426"/>
        <end position="442"/>
    </location>
</feature>
<accession>A0A0D0B9A1</accession>
<dbReference type="SMART" id="SM00906">
    <property type="entry name" value="Fungal_trans"/>
    <property type="match status" value="1"/>
</dbReference>